<proteinExistence type="predicted"/>
<organism evidence="1 2">
    <name type="scientific">Anaerotruncus colihominis</name>
    <dbReference type="NCBI Taxonomy" id="169435"/>
    <lineage>
        <taxon>Bacteria</taxon>
        <taxon>Bacillati</taxon>
        <taxon>Bacillota</taxon>
        <taxon>Clostridia</taxon>
        <taxon>Eubacteriales</taxon>
        <taxon>Oscillospiraceae</taxon>
        <taxon>Anaerotruncus</taxon>
    </lineage>
</organism>
<protein>
    <submittedName>
        <fullName evidence="1">Uncharacterized protein</fullName>
    </submittedName>
</protein>
<evidence type="ECO:0000313" key="1">
    <source>
        <dbReference type="EMBL" id="NDO37781.1"/>
    </source>
</evidence>
<gene>
    <name evidence="1" type="ORF">FMM72_00710</name>
</gene>
<evidence type="ECO:0000313" key="2">
    <source>
        <dbReference type="Proteomes" id="UP000462501"/>
    </source>
</evidence>
<accession>A0A845SZU2</accession>
<sequence length="281" mass="32648">MRGKNALREEEVVGRLKPITSWGLSSDQNGVCFRNIEADIQKYNDLIGKESIGEILRKGNDFLQRQFGLLITQEIFLEKSPAKGIFLLAKSKCSCGNTLVSPLNLLVSGRLTDCGCRTPLPAKDAAAITVYPSETPTCWTTTVDGIQWLGPRYRWFVTFFDRNVCVLRKYTADTKEALKLRRDAERKYYGQSVIDQYSELMYLELEQMRRSYIASHPPKIEGVYWDKSVHRWNVRFWHKGRGEFVVNKFFKNRDDAITERFRIEKLYYGTTLIPERYLSLL</sequence>
<reference evidence="1 2" key="1">
    <citation type="submission" date="2019-06" db="EMBL/GenBank/DDBJ databases">
        <title>Draft genome sequences of 15 bacterial species constituting the stable defined intestinal microbiota of the GM15 gnotobiotic mouse model.</title>
        <authorList>
            <person name="Elie C."/>
            <person name="Mathieu A."/>
            <person name="Saliou A."/>
            <person name="Darnaud M."/>
            <person name="Leulier F."/>
            <person name="Tamellini A."/>
        </authorList>
    </citation>
    <scope>NUCLEOTIDE SEQUENCE [LARGE SCALE GENOMIC DNA]</scope>
    <source>
        <strain evidence="1 2">JM4-15</strain>
    </source>
</reference>
<dbReference type="RefSeq" id="WP_162220264.1">
    <property type="nucleotide sequence ID" value="NZ_VIQT01000002.1"/>
</dbReference>
<name>A0A845SZU2_9FIRM</name>
<comment type="caution">
    <text evidence="1">The sequence shown here is derived from an EMBL/GenBank/DDBJ whole genome shotgun (WGS) entry which is preliminary data.</text>
</comment>
<dbReference type="EMBL" id="VIQT01000002">
    <property type="protein sequence ID" value="NDO37781.1"/>
    <property type="molecule type" value="Genomic_DNA"/>
</dbReference>
<dbReference type="AlphaFoldDB" id="A0A845SZU2"/>
<dbReference type="Proteomes" id="UP000462501">
    <property type="component" value="Unassembled WGS sequence"/>
</dbReference>